<organism evidence="3 4">
    <name type="scientific">Sagittula salina</name>
    <dbReference type="NCBI Taxonomy" id="2820268"/>
    <lineage>
        <taxon>Bacteria</taxon>
        <taxon>Pseudomonadati</taxon>
        <taxon>Pseudomonadota</taxon>
        <taxon>Alphaproteobacteria</taxon>
        <taxon>Rhodobacterales</taxon>
        <taxon>Roseobacteraceae</taxon>
        <taxon>Sagittula</taxon>
    </lineage>
</organism>
<dbReference type="Pfam" id="PF04314">
    <property type="entry name" value="PCuAC"/>
    <property type="match status" value="1"/>
</dbReference>
<dbReference type="InterPro" id="IPR007410">
    <property type="entry name" value="LpqE-like"/>
</dbReference>
<dbReference type="PANTHER" id="PTHR36302:SF1">
    <property type="entry name" value="COPPER CHAPERONE PCU(A)C"/>
    <property type="match status" value="1"/>
</dbReference>
<evidence type="ECO:0000313" key="3">
    <source>
        <dbReference type="EMBL" id="MBP0483645.1"/>
    </source>
</evidence>
<comment type="caution">
    <text evidence="3">The sequence shown here is derived from an EMBL/GenBank/DDBJ whole genome shotgun (WGS) entry which is preliminary data.</text>
</comment>
<dbReference type="InterPro" id="IPR036182">
    <property type="entry name" value="PCuAC_sf"/>
</dbReference>
<dbReference type="EMBL" id="JAGISH010000007">
    <property type="protein sequence ID" value="MBP0483645.1"/>
    <property type="molecule type" value="Genomic_DNA"/>
</dbReference>
<dbReference type="PANTHER" id="PTHR36302">
    <property type="entry name" value="BLR7088 PROTEIN"/>
    <property type="match status" value="1"/>
</dbReference>
<evidence type="ECO:0000256" key="1">
    <source>
        <dbReference type="SAM" id="MobiDB-lite"/>
    </source>
</evidence>
<feature type="compositionally biased region" description="Basic and acidic residues" evidence="1">
    <location>
        <begin position="148"/>
        <end position="165"/>
    </location>
</feature>
<feature type="region of interest" description="Disordered" evidence="1">
    <location>
        <begin position="145"/>
        <end position="165"/>
    </location>
</feature>
<gene>
    <name evidence="3" type="ORF">J5474_14260</name>
</gene>
<protein>
    <submittedName>
        <fullName evidence="3">Copper chaperone PCu(A)C</fullName>
    </submittedName>
</protein>
<name>A0A940MPU9_9RHOB</name>
<dbReference type="RefSeq" id="WP_209361568.1">
    <property type="nucleotide sequence ID" value="NZ_JAGISH010000007.1"/>
</dbReference>
<feature type="chain" id="PRO_5037050228" evidence="2">
    <location>
        <begin position="18"/>
        <end position="165"/>
    </location>
</feature>
<evidence type="ECO:0000256" key="2">
    <source>
        <dbReference type="SAM" id="SignalP"/>
    </source>
</evidence>
<accession>A0A940MPU9</accession>
<dbReference type="SUPFAM" id="SSF110087">
    <property type="entry name" value="DR1885-like metal-binding protein"/>
    <property type="match status" value="1"/>
</dbReference>
<evidence type="ECO:0000313" key="4">
    <source>
        <dbReference type="Proteomes" id="UP000675940"/>
    </source>
</evidence>
<dbReference type="Proteomes" id="UP000675940">
    <property type="component" value="Unassembled WGS sequence"/>
</dbReference>
<keyword evidence="4" id="KW-1185">Reference proteome</keyword>
<feature type="signal peptide" evidence="2">
    <location>
        <begin position="1"/>
        <end position="17"/>
    </location>
</feature>
<proteinExistence type="predicted"/>
<dbReference type="Gene3D" id="2.60.40.1890">
    <property type="entry name" value="PCu(A)C copper chaperone"/>
    <property type="match status" value="1"/>
</dbReference>
<reference evidence="3" key="1">
    <citation type="submission" date="2021-03" db="EMBL/GenBank/DDBJ databases">
        <title>Sagittula salina sp. nov. strain M10.9X isolated from the marine waste.</title>
        <authorList>
            <person name="Satari L."/>
            <person name="Molina-Menor E."/>
            <person name="Vidal-Verdu A."/>
            <person name="Pascual J."/>
            <person name="Pereto J."/>
            <person name="Porcar M."/>
        </authorList>
    </citation>
    <scope>NUCLEOTIDE SEQUENCE</scope>
    <source>
        <strain evidence="3">M10.9X</strain>
    </source>
</reference>
<dbReference type="InterPro" id="IPR058248">
    <property type="entry name" value="Lxx211020-like"/>
</dbReference>
<keyword evidence="2" id="KW-0732">Signal</keyword>
<dbReference type="AlphaFoldDB" id="A0A940MPU9"/>
<sequence length="165" mass="17405">MKHALLALMLLASPALAHDKMAGDLQIIHPMIPQPASSAKSAAGYVTISNEGETPEALIGIRTPFAQSSTLHTTIHEDGIAKMRPLAELVIEPGDTVNLEPNGMHLMFMGLTGAAQEGDMISATLIFRNAGEVAVEFMVDPAAGADHSTMDHGSLDRSTMDHSGH</sequence>